<gene>
    <name evidence="1" type="ORF">Murmansk-170</name>
</gene>
<sequence length="185" mass="21702">MDINISINISGDKVTVNTGGNENNILQVPRNVNNVSLHDYLEYDDLLDKDDISVVLTEYFMYKGLLGLRVKHGRLFKEIRKFENDIEQYGQIDDLEEKLKLTSEEGASNFIDFVNVKKDDIDKVTVYDCMSMIGLCSLVLDIWRKERYYSRWKYCVEAIRIFINDFMLSKIKGILQNRLIYEEMS</sequence>
<reference evidence="1" key="1">
    <citation type="journal article" date="2017" name="Virus Genes">
        <title>Two novel poxviruses with unusual genome rearrangements: NY_014 and Murmansk.</title>
        <authorList>
            <person name="Smithson C."/>
            <person name="Meyer H."/>
            <person name="Gigante C.M."/>
            <person name="Gao J."/>
            <person name="Zhao H."/>
            <person name="Batra D."/>
            <person name="Damon I."/>
            <person name="Upton C."/>
            <person name="Li Y."/>
        </authorList>
    </citation>
    <scope>NUCLEOTIDE SEQUENCE [LARGE SCALE GENOMIC DNA]</scope>
    <source>
        <strain evidence="1">LEIV-11411</strain>
    </source>
</reference>
<evidence type="ECO:0000313" key="2">
    <source>
        <dbReference type="Proteomes" id="UP000217350"/>
    </source>
</evidence>
<dbReference type="Gene3D" id="1.10.437.20">
    <property type="entry name" value="dsDNA poxvirus"/>
    <property type="match status" value="1"/>
</dbReference>
<dbReference type="Pfam" id="PF06227">
    <property type="entry name" value="Poxv_Bcl-2-like"/>
    <property type="match status" value="1"/>
</dbReference>
<organism evidence="1">
    <name type="scientific">Murmansk poxvirus</name>
    <dbReference type="NCBI Taxonomy" id="2025359"/>
    <lineage>
        <taxon>Viruses</taxon>
        <taxon>Varidnaviria</taxon>
        <taxon>Bamfordvirae</taxon>
        <taxon>Nucleocytoviricota</taxon>
        <taxon>Pokkesviricetes</taxon>
        <taxon>Chitovirales</taxon>
        <taxon>Poxviridae</taxon>
        <taxon>Chordopoxvirinae</taxon>
        <taxon>Centapoxvirus</taxon>
        <taxon>Centapoxvirus microtuspox</taxon>
        <taxon>Murmansk microtuspox virus</taxon>
    </lineage>
</organism>
<accession>A0A223FMZ7</accession>
<protein>
    <recommendedName>
        <fullName evidence="3">Toll/IL1-receptor [TIR]-like protein</fullName>
    </recommendedName>
</protein>
<evidence type="ECO:0000313" key="1">
    <source>
        <dbReference type="EMBL" id="AST09365.1"/>
    </source>
</evidence>
<name>A0A223FMZ7_9POXV</name>
<dbReference type="OrthoDB" id="15520at10239"/>
<dbReference type="InterPro" id="IPR043018">
    <property type="entry name" value="Poxvirus_sf"/>
</dbReference>
<dbReference type="Proteomes" id="UP000217350">
    <property type="component" value="Segment"/>
</dbReference>
<dbReference type="EMBL" id="MF001304">
    <property type="protein sequence ID" value="AST09365.1"/>
    <property type="molecule type" value="Genomic_DNA"/>
</dbReference>
<dbReference type="InterPro" id="IPR022819">
    <property type="entry name" value="Poxvirus_Bcl-2-like"/>
</dbReference>
<proteinExistence type="predicted"/>
<evidence type="ECO:0008006" key="3">
    <source>
        <dbReference type="Google" id="ProtNLM"/>
    </source>
</evidence>
<keyword evidence="2" id="KW-1185">Reference proteome</keyword>